<dbReference type="InterPro" id="IPR005119">
    <property type="entry name" value="LysR_subst-bd"/>
</dbReference>
<keyword evidence="2" id="KW-0805">Transcription regulation</keyword>
<dbReference type="EMBL" id="WEIK01000015">
    <property type="protein sequence ID" value="MVF51020.1"/>
    <property type="molecule type" value="Genomic_DNA"/>
</dbReference>
<dbReference type="InterPro" id="IPR000847">
    <property type="entry name" value="LysR_HTH_N"/>
</dbReference>
<reference evidence="6 7" key="1">
    <citation type="submission" date="2019-10" db="EMBL/GenBank/DDBJ databases">
        <title>XDR Pseudomonas monteilii producing IMP-16 from LCR.</title>
        <authorList>
            <person name="Ballaben A."/>
            <person name="Doi Y."/>
        </authorList>
    </citation>
    <scope>NUCLEOTIDE SEQUENCE [LARGE SCALE GENOMIC DNA]</scope>
    <source>
        <strain evidence="6 7">597/14</strain>
    </source>
</reference>
<dbReference type="FunFam" id="1.10.10.10:FF:000001">
    <property type="entry name" value="LysR family transcriptional regulator"/>
    <property type="match status" value="1"/>
</dbReference>
<proteinExistence type="inferred from homology"/>
<dbReference type="PANTHER" id="PTHR30346">
    <property type="entry name" value="TRANSCRIPTIONAL DUAL REGULATOR HCAR-RELATED"/>
    <property type="match status" value="1"/>
</dbReference>
<dbReference type="GO" id="GO:0003677">
    <property type="term" value="F:DNA binding"/>
    <property type="evidence" value="ECO:0007669"/>
    <property type="project" value="UniProtKB-KW"/>
</dbReference>
<evidence type="ECO:0000256" key="3">
    <source>
        <dbReference type="ARBA" id="ARBA00023125"/>
    </source>
</evidence>
<organism evidence="6 7">
    <name type="scientific">Pseudomonas monteilii</name>
    <dbReference type="NCBI Taxonomy" id="76759"/>
    <lineage>
        <taxon>Bacteria</taxon>
        <taxon>Pseudomonadati</taxon>
        <taxon>Pseudomonadota</taxon>
        <taxon>Gammaproteobacteria</taxon>
        <taxon>Pseudomonadales</taxon>
        <taxon>Pseudomonadaceae</taxon>
        <taxon>Pseudomonas</taxon>
    </lineage>
</organism>
<dbReference type="Gene3D" id="3.40.190.10">
    <property type="entry name" value="Periplasmic binding protein-like II"/>
    <property type="match status" value="2"/>
</dbReference>
<dbReference type="InterPro" id="IPR036390">
    <property type="entry name" value="WH_DNA-bd_sf"/>
</dbReference>
<evidence type="ECO:0000313" key="6">
    <source>
        <dbReference type="EMBL" id="MVF51020.1"/>
    </source>
</evidence>
<dbReference type="GO" id="GO:0003700">
    <property type="term" value="F:DNA-binding transcription factor activity"/>
    <property type="evidence" value="ECO:0007669"/>
    <property type="project" value="InterPro"/>
</dbReference>
<dbReference type="RefSeq" id="WP_052161962.1">
    <property type="nucleotide sequence ID" value="NZ_JADLJQ010000008.1"/>
</dbReference>
<dbReference type="Proteomes" id="UP000440965">
    <property type="component" value="Unassembled WGS sequence"/>
</dbReference>
<sequence>MSINIRFDLKQIKAFVRVAQLLHFKRAADALFITQPALSRLIKALESELGAELFMRTTRHVALTEAGRLFLQECQQVFRHIERGIDLARSAAAGDIGHLTVAYNDFAINGALPGILERFKDLHPDVTVELLYMPSHEQYKAIRDSLIDVGFLLGPMTEPDIASLPVNQERMVAILPSRHPLAGQATLRIEQLRDERFIFGAPSGWSLFRDQAFQLCQRAGFSPNIHQEATTSIGILGLVAANMGVSLYSECAYRIQREGVVIVPLQDEHAQVQTIAAWNEEYQSPTAARFKALLGHRAAELHA</sequence>
<evidence type="ECO:0000313" key="7">
    <source>
        <dbReference type="Proteomes" id="UP000440965"/>
    </source>
</evidence>
<dbReference type="PRINTS" id="PR00039">
    <property type="entry name" value="HTHLYSR"/>
</dbReference>
<evidence type="ECO:0000256" key="4">
    <source>
        <dbReference type="ARBA" id="ARBA00023163"/>
    </source>
</evidence>
<dbReference type="SUPFAM" id="SSF53850">
    <property type="entry name" value="Periplasmic binding protein-like II"/>
    <property type="match status" value="1"/>
</dbReference>
<keyword evidence="3" id="KW-0238">DNA-binding</keyword>
<keyword evidence="4" id="KW-0804">Transcription</keyword>
<dbReference type="Pfam" id="PF00126">
    <property type="entry name" value="HTH_1"/>
    <property type="match status" value="1"/>
</dbReference>
<evidence type="ECO:0000256" key="2">
    <source>
        <dbReference type="ARBA" id="ARBA00023015"/>
    </source>
</evidence>
<evidence type="ECO:0000256" key="1">
    <source>
        <dbReference type="ARBA" id="ARBA00009437"/>
    </source>
</evidence>
<comment type="similarity">
    <text evidence="1">Belongs to the LysR transcriptional regulatory family.</text>
</comment>
<dbReference type="PROSITE" id="PS50931">
    <property type="entry name" value="HTH_LYSR"/>
    <property type="match status" value="1"/>
</dbReference>
<dbReference type="PANTHER" id="PTHR30346:SF0">
    <property type="entry name" value="HCA OPERON TRANSCRIPTIONAL ACTIVATOR HCAR"/>
    <property type="match status" value="1"/>
</dbReference>
<dbReference type="GO" id="GO:0032993">
    <property type="term" value="C:protein-DNA complex"/>
    <property type="evidence" value="ECO:0007669"/>
    <property type="project" value="TreeGrafter"/>
</dbReference>
<dbReference type="CDD" id="cd08414">
    <property type="entry name" value="PBP2_LTTR_aromatics_like"/>
    <property type="match status" value="1"/>
</dbReference>
<dbReference type="Gene3D" id="1.10.10.10">
    <property type="entry name" value="Winged helix-like DNA-binding domain superfamily/Winged helix DNA-binding domain"/>
    <property type="match status" value="1"/>
</dbReference>
<evidence type="ECO:0000259" key="5">
    <source>
        <dbReference type="PROSITE" id="PS50931"/>
    </source>
</evidence>
<name>A0A7X3JSB8_9PSED</name>
<dbReference type="AlphaFoldDB" id="A0A7X3JSB8"/>
<protein>
    <submittedName>
        <fullName evidence="6">LysR family transcriptional regulator</fullName>
    </submittedName>
</protein>
<comment type="caution">
    <text evidence="6">The sequence shown here is derived from an EMBL/GenBank/DDBJ whole genome shotgun (WGS) entry which is preliminary data.</text>
</comment>
<dbReference type="InterPro" id="IPR036388">
    <property type="entry name" value="WH-like_DNA-bd_sf"/>
</dbReference>
<dbReference type="SUPFAM" id="SSF46785">
    <property type="entry name" value="Winged helix' DNA-binding domain"/>
    <property type="match status" value="1"/>
</dbReference>
<accession>A0A7X3JSB8</accession>
<dbReference type="Pfam" id="PF03466">
    <property type="entry name" value="LysR_substrate"/>
    <property type="match status" value="1"/>
</dbReference>
<gene>
    <name evidence="6" type="ORF">F9Z43_17230</name>
</gene>
<feature type="domain" description="HTH lysR-type" evidence="5">
    <location>
        <begin position="7"/>
        <end position="64"/>
    </location>
</feature>